<dbReference type="Gene3D" id="2.70.98.10">
    <property type="match status" value="1"/>
</dbReference>
<proteinExistence type="inferred from homology"/>
<dbReference type="InterPro" id="IPR004199">
    <property type="entry name" value="B-gal_small/dom_5"/>
</dbReference>
<reference evidence="10" key="1">
    <citation type="journal article" date="2019" name="Int. J. Syst. Evol. Microbiol.">
        <title>The Global Catalogue of Microorganisms (GCM) 10K type strain sequencing project: providing services to taxonomists for standard genome sequencing and annotation.</title>
        <authorList>
            <consortium name="The Broad Institute Genomics Platform"/>
            <consortium name="The Broad Institute Genome Sequencing Center for Infectious Disease"/>
            <person name="Wu L."/>
            <person name="Ma J."/>
        </authorList>
    </citation>
    <scope>NUCLEOTIDE SEQUENCE [LARGE SCALE GENOMIC DNA]</scope>
    <source>
        <strain evidence="10">CGMCC 4.7181</strain>
    </source>
</reference>
<dbReference type="Pfam" id="PF02837">
    <property type="entry name" value="Glyco_hydro_2_N"/>
    <property type="match status" value="1"/>
</dbReference>
<dbReference type="EC" id="3.2.1.23" evidence="3"/>
<dbReference type="InterPro" id="IPR006101">
    <property type="entry name" value="Glyco_hydro_2"/>
</dbReference>
<protein>
    <recommendedName>
        <fullName evidence="4">Beta-galactosidase</fullName>
        <ecNumber evidence="3">3.2.1.23</ecNumber>
    </recommendedName>
    <alternativeName>
        <fullName evidence="7">Lactase</fullName>
    </alternativeName>
</protein>
<accession>A0ABQ2N402</accession>
<dbReference type="InterPro" id="IPR023232">
    <property type="entry name" value="Glyco_hydro_2_AS"/>
</dbReference>
<gene>
    <name evidence="9" type="primary">lacZ</name>
    <name evidence="9" type="ORF">GCM10010910_25600</name>
</gene>
<dbReference type="InterPro" id="IPR014718">
    <property type="entry name" value="GH-type_carb-bd"/>
</dbReference>
<dbReference type="Gene3D" id="3.20.20.80">
    <property type="entry name" value="Glycosidases"/>
    <property type="match status" value="1"/>
</dbReference>
<dbReference type="InterPro" id="IPR006103">
    <property type="entry name" value="Glyco_hydro_2_cat"/>
</dbReference>
<evidence type="ECO:0000256" key="7">
    <source>
        <dbReference type="ARBA" id="ARBA00032230"/>
    </source>
</evidence>
<dbReference type="InterPro" id="IPR017853">
    <property type="entry name" value="GH"/>
</dbReference>
<dbReference type="SUPFAM" id="SSF49785">
    <property type="entry name" value="Galactose-binding domain-like"/>
    <property type="match status" value="1"/>
</dbReference>
<name>A0ABQ2N402_9MICO</name>
<dbReference type="EMBL" id="BMMQ01000009">
    <property type="protein sequence ID" value="GGO66353.1"/>
    <property type="molecule type" value="Genomic_DNA"/>
</dbReference>
<dbReference type="Gene3D" id="2.60.120.260">
    <property type="entry name" value="Galactose-binding domain-like"/>
    <property type="match status" value="1"/>
</dbReference>
<dbReference type="InterPro" id="IPR006104">
    <property type="entry name" value="Glyco_hydro_2_N"/>
</dbReference>
<evidence type="ECO:0000256" key="5">
    <source>
        <dbReference type="ARBA" id="ARBA00022801"/>
    </source>
</evidence>
<comment type="caution">
    <text evidence="9">The sequence shown here is derived from an EMBL/GenBank/DDBJ whole genome shotgun (WGS) entry which is preliminary data.</text>
</comment>
<dbReference type="Proteomes" id="UP000638043">
    <property type="component" value="Unassembled WGS sequence"/>
</dbReference>
<dbReference type="SUPFAM" id="SSF49303">
    <property type="entry name" value="beta-Galactosidase/glucuronidase domain"/>
    <property type="match status" value="2"/>
</dbReference>
<evidence type="ECO:0000259" key="8">
    <source>
        <dbReference type="SMART" id="SM01038"/>
    </source>
</evidence>
<dbReference type="InterPro" id="IPR023230">
    <property type="entry name" value="Glyco_hydro_2_CS"/>
</dbReference>
<evidence type="ECO:0000313" key="9">
    <source>
        <dbReference type="EMBL" id="GGO66353.1"/>
    </source>
</evidence>
<dbReference type="InterPro" id="IPR050347">
    <property type="entry name" value="Bact_Beta-galactosidase"/>
</dbReference>
<dbReference type="Pfam" id="PF02929">
    <property type="entry name" value="Bgal_small_N"/>
    <property type="match status" value="1"/>
</dbReference>
<dbReference type="PRINTS" id="PR00132">
    <property type="entry name" value="GLHYDRLASE2"/>
</dbReference>
<feature type="domain" description="Beta galactosidase small chain/" evidence="8">
    <location>
        <begin position="719"/>
        <end position="979"/>
    </location>
</feature>
<dbReference type="SUPFAM" id="SSF51445">
    <property type="entry name" value="(Trans)glycosidases"/>
    <property type="match status" value="1"/>
</dbReference>
<dbReference type="Pfam" id="PF16353">
    <property type="entry name" value="LacZ_4"/>
    <property type="match status" value="1"/>
</dbReference>
<dbReference type="InterPro" id="IPR032312">
    <property type="entry name" value="LacZ_4"/>
</dbReference>
<dbReference type="InterPro" id="IPR036156">
    <property type="entry name" value="Beta-gal/glucu_dom_sf"/>
</dbReference>
<dbReference type="InterPro" id="IPR013783">
    <property type="entry name" value="Ig-like_fold"/>
</dbReference>
<dbReference type="SMART" id="SM01038">
    <property type="entry name" value="Bgal_small_N"/>
    <property type="match status" value="1"/>
</dbReference>
<dbReference type="InterPro" id="IPR008979">
    <property type="entry name" value="Galactose-bd-like_sf"/>
</dbReference>
<dbReference type="RefSeq" id="WP_229661306.1">
    <property type="nucleotide sequence ID" value="NZ_BMMQ01000009.1"/>
</dbReference>
<sequence length="981" mass="109774">MNDRVAKDLAAGDRERSIIDGLVPMDRPFAYYEELFPSRGGLAPRAHARSDAPELSLDGSWDFRYSLTADAPLDFVQGEALDEAWSEIPVPAHWQLNGFGRPEYTNRVYPFPVDPPYVPTENPTGDYRRAFIVPSEWDTERILLRFDGIDSIGRIWVNGTEVGIASGSRLRHEFDVTDLIRRGEENLLAVRVHQWSSGSYLEDQDMWWLSGIFRSVTLLGRPDGAIDDHFVHADFDAVNGEGILRVDASISSRVIVPELAIDIAAGETVRVAVEPWSAENPRLYSGRLVSSGESVELRIGFRRVEVVNSEIRVNGAPVLFRGTNRHDYDPDTGRVVSEERMRSDIVMMKRHNINAVRTSHYPPSARFLELCDELGLWVIDECDFETHGFFPVDWFHKLPGNPTEDPRWERALVDRMQRLVERDKNRPSVIIWSLGNECGTGDNLGAMAQWAKRRDPSRLLHYERDWSCQYVDIYSRMYSTHRELEMIGQGQEAPFPDADLDARRRNMPFILCEYAHSMGNGPGGLAEYQEIFERYPRLAGGFTWEWFDHGLRQRRENGEEYFAYGGDFGEVRHDGNFIADGIVFPDGTPSPALHELKKVFQPVSFVHTTAGYRICNKHDHRDLSYLRLEWELLADGAAVGGGLIDFGTVLAGESALLTLPDLPEGPGERVLTLRAVLAADSPWAEAGHEVAWDQFVVAEAEPLAPATGARPSTEADEILLGPARFGRDGALRSLSGIPVTSPTFDTWRAVIDNDRAFSWEPNEPRWREIGLDRPHHAVRSVVADDEAITVEGRLGFAGSDLGYATRTRWTASADALSVVIEANPIGDWDVPLPRFGVRMALPASFSDVEWYGPGPGEAYSDSHSAARFGVWHRTIDDMQTPYLMPQENGNRMAARRVTLAGGNRSIQIDAHSTFDFTVRRWATEDLDAAQHPYDLARSSNVWLNLDAGQSGLGSGSCGPGPLPSARLLPGTFRYGATFRVD</sequence>
<dbReference type="InterPro" id="IPR011013">
    <property type="entry name" value="Gal_mutarotase_sf_dom"/>
</dbReference>
<comment type="similarity">
    <text evidence="2">Belongs to the glycosyl hydrolase 2 family.</text>
</comment>
<dbReference type="Gene3D" id="2.60.40.10">
    <property type="entry name" value="Immunoglobulins"/>
    <property type="match status" value="2"/>
</dbReference>
<evidence type="ECO:0000256" key="2">
    <source>
        <dbReference type="ARBA" id="ARBA00007401"/>
    </source>
</evidence>
<organism evidence="9 10">
    <name type="scientific">Microbacterium nanhaiense</name>
    <dbReference type="NCBI Taxonomy" id="1301026"/>
    <lineage>
        <taxon>Bacteria</taxon>
        <taxon>Bacillati</taxon>
        <taxon>Actinomycetota</taxon>
        <taxon>Actinomycetes</taxon>
        <taxon>Micrococcales</taxon>
        <taxon>Microbacteriaceae</taxon>
        <taxon>Microbacterium</taxon>
    </lineage>
</organism>
<evidence type="ECO:0000256" key="1">
    <source>
        <dbReference type="ARBA" id="ARBA00001412"/>
    </source>
</evidence>
<evidence type="ECO:0000256" key="4">
    <source>
        <dbReference type="ARBA" id="ARBA00013303"/>
    </source>
</evidence>
<dbReference type="SUPFAM" id="SSF74650">
    <property type="entry name" value="Galactose mutarotase-like"/>
    <property type="match status" value="1"/>
</dbReference>
<keyword evidence="10" id="KW-1185">Reference proteome</keyword>
<evidence type="ECO:0000313" key="10">
    <source>
        <dbReference type="Proteomes" id="UP000638043"/>
    </source>
</evidence>
<dbReference type="Pfam" id="PF02836">
    <property type="entry name" value="Glyco_hydro_2_C"/>
    <property type="match status" value="1"/>
</dbReference>
<evidence type="ECO:0000256" key="3">
    <source>
        <dbReference type="ARBA" id="ARBA00012756"/>
    </source>
</evidence>
<keyword evidence="5" id="KW-0378">Hydrolase</keyword>
<dbReference type="PANTHER" id="PTHR46323">
    <property type="entry name" value="BETA-GALACTOSIDASE"/>
    <property type="match status" value="1"/>
</dbReference>
<dbReference type="PROSITE" id="PS00608">
    <property type="entry name" value="GLYCOSYL_HYDROL_F2_2"/>
    <property type="match status" value="1"/>
</dbReference>
<comment type="catalytic activity">
    <reaction evidence="1">
        <text>Hydrolysis of terminal non-reducing beta-D-galactose residues in beta-D-galactosides.</text>
        <dbReference type="EC" id="3.2.1.23"/>
    </reaction>
</comment>
<keyword evidence="6" id="KW-0326">Glycosidase</keyword>
<evidence type="ECO:0000256" key="6">
    <source>
        <dbReference type="ARBA" id="ARBA00023295"/>
    </source>
</evidence>
<dbReference type="PANTHER" id="PTHR46323:SF2">
    <property type="entry name" value="BETA-GALACTOSIDASE"/>
    <property type="match status" value="1"/>
</dbReference>
<dbReference type="PROSITE" id="PS00719">
    <property type="entry name" value="GLYCOSYL_HYDROL_F2_1"/>
    <property type="match status" value="1"/>
</dbReference>